<dbReference type="EMBL" id="CP045810">
    <property type="protein sequence ID" value="QHN38764.1"/>
    <property type="molecule type" value="Genomic_DNA"/>
</dbReference>
<organism evidence="1">
    <name type="scientific">Gordonia amarae</name>
    <dbReference type="NCBI Taxonomy" id="36821"/>
    <lineage>
        <taxon>Bacteria</taxon>
        <taxon>Bacillati</taxon>
        <taxon>Actinomycetota</taxon>
        <taxon>Actinomycetes</taxon>
        <taxon>Mycobacteriales</taxon>
        <taxon>Gordoniaceae</taxon>
        <taxon>Gordonia</taxon>
    </lineage>
</organism>
<name>A0A857KGM7_9ACTN</name>
<dbReference type="InterPro" id="IPR036890">
    <property type="entry name" value="HATPase_C_sf"/>
</dbReference>
<proteinExistence type="predicted"/>
<protein>
    <submittedName>
        <fullName evidence="1">Uncharacterized protein</fullName>
    </submittedName>
</protein>
<gene>
    <name evidence="1" type="ORF">GII30_05870</name>
</gene>
<dbReference type="RefSeq" id="WP_005189431.1">
    <property type="nucleotide sequence ID" value="NZ_CP045804.1"/>
</dbReference>
<dbReference type="AlphaFoldDB" id="A0A857KGM7"/>
<sequence>MRAAERAGPGSDPFDTAGLRAAICESWQVSPTRLLEDCAAESDLVSVGYRDRLFTELAANGADAAAAAGVPGTVAVWVTDRELHIANTGEPLTAAGVRSLTALRVSAKQGVSAERTHDGGEHDGDEHALPVVGRFGVGFTATATVADTVEIRSLSGSVVFDRARTWEQVTAIGADAGLTVARAPLLRLAWPSRERPADGYATEIVLTVRTGIDPGALLDRMVADAPDLLLELTALAEIDIAGTCFVIDRRPHPEEPEVEVATVRVPGGNDRTWLVSRGGSASWLIETGPAHEVVVAAGDVLRAPTPTDIELSLPARCITDLALTPDRRRVHPDADLSGIADGYVALMRALPASGRPLLVPRPGLARNEIDARLTSAVVAAVSEGRWLPTVADGDVAPRRATLFADLTEPLAEALGDLVGGLAAVDISVPYYLPELRAAGITEIGLADIADRLAGVDRPARWWWQLYDALSPLVSGPHEAEALGALPVPRADGRLNFGARGLLLPQVAGIRASWISTPDPGAVHPLLERLGAQVIPTGDLLDLPELRAAVAACADDPEEPGTETLVDEVLGVLTADPDAVAPEWLATLPLPDQDGEWVCADELLLPGSPLAGVLHDDSPFGTVDPEFVAEHGIGTLRRLGAGWGFLIVTDDLPVAADHDLPDEDLWWDGLPEPPQTLRAVRDLDLVDPGRWPQALSLLATDDRTAPLLADRDGYTAWWLRHHARVDGHRLGDYRSPDDPRLAGVLDPLDHPHADLLAPALGGVVESSADARLLLDRLADPERTIDPGVAVRAYGAILAACASGAFAVDDLDVPAGVRRMDGSAGAGAVVLDHPWLLGVLPARQVVLCGLPVDTGAAALLADILDLPVASDRLRADVVGEGAAATWDDAVAVAFAADTGRAPGHGEVRVHDTLRVRLRDTGVEHIVRWWVDERGITHLAAEPSR</sequence>
<accession>A0A857KGM7</accession>
<dbReference type="SUPFAM" id="SSF55874">
    <property type="entry name" value="ATPase domain of HSP90 chaperone/DNA topoisomerase II/histidine kinase"/>
    <property type="match status" value="1"/>
</dbReference>
<dbReference type="NCBIfam" id="NF047352">
    <property type="entry name" value="P_loop_sacsin"/>
    <property type="match status" value="1"/>
</dbReference>
<evidence type="ECO:0000313" key="1">
    <source>
        <dbReference type="EMBL" id="QHN38764.1"/>
    </source>
</evidence>
<reference evidence="1" key="1">
    <citation type="journal article" date="2021" name="Nat. Microbiol.">
        <title>Cocultivation of an ultrasmall environmental parasitic bacterium with lytic ability against bacteria associated with wastewater foams.</title>
        <authorList>
            <person name="Batinovic S."/>
            <person name="Rose J.J.A."/>
            <person name="Ratcliffe J."/>
            <person name="Seviour R.J."/>
            <person name="Petrovski S."/>
        </authorList>
    </citation>
    <scope>NUCLEOTIDE SEQUENCE</scope>
    <source>
        <strain evidence="1">CON44</strain>
    </source>
</reference>